<accession>R9GY74</accession>
<organism evidence="1 2">
    <name type="scientific">Arcticibacter svalbardensis MN12-7</name>
    <dbReference type="NCBI Taxonomy" id="1150600"/>
    <lineage>
        <taxon>Bacteria</taxon>
        <taxon>Pseudomonadati</taxon>
        <taxon>Bacteroidota</taxon>
        <taxon>Sphingobacteriia</taxon>
        <taxon>Sphingobacteriales</taxon>
        <taxon>Sphingobacteriaceae</taxon>
        <taxon>Arcticibacter</taxon>
    </lineage>
</organism>
<name>R9GY74_9SPHI</name>
<dbReference type="EMBL" id="AQPN01000002">
    <property type="protein sequence ID" value="EOR96676.1"/>
    <property type="molecule type" value="Genomic_DNA"/>
</dbReference>
<evidence type="ECO:0000313" key="1">
    <source>
        <dbReference type="EMBL" id="EOR96676.1"/>
    </source>
</evidence>
<dbReference type="eggNOG" id="ENOG502ZBXG">
    <property type="taxonomic scope" value="Bacteria"/>
</dbReference>
<sequence>MKKCIAFIIIIATMTLQLKAQSDLLKSTFLKPNPRNYIVKQAFEVESLFPMFLTGGYHFALGYRYEKFRFRASVINGGDYDAEPAGLKNKKGDFKRFYKTSPGFFLGYNVWKNLELYTFMEMHTFGIEQKSSGIKHNIRTNDFGGGISYQFFFGRYVYLQPGLHLYLRGEHSADFNGTTYKIPRADLAPVIRIGARLWRK</sequence>
<evidence type="ECO:0000313" key="2">
    <source>
        <dbReference type="Proteomes" id="UP000014174"/>
    </source>
</evidence>
<dbReference type="RefSeq" id="WP_016193356.1">
    <property type="nucleotide sequence ID" value="NZ_AQPN01000002.1"/>
</dbReference>
<dbReference type="OrthoDB" id="996613at2"/>
<protein>
    <recommendedName>
        <fullName evidence="3">Outer membrane protein beta-barrel domain-containing protein</fullName>
    </recommendedName>
</protein>
<evidence type="ECO:0008006" key="3">
    <source>
        <dbReference type="Google" id="ProtNLM"/>
    </source>
</evidence>
<comment type="caution">
    <text evidence="1">The sequence shown here is derived from an EMBL/GenBank/DDBJ whole genome shotgun (WGS) entry which is preliminary data.</text>
</comment>
<reference evidence="1 2" key="1">
    <citation type="journal article" date="2013" name="Genome Announc.">
        <title>Draft Genome Sequence of Arcticibacter svalbardensis Strain MN12-7T, a Member of the Family Sphingobacteriaceae Isolated from an Arctic Soil Sample.</title>
        <authorList>
            <person name="Shivaji S."/>
            <person name="Ara S."/>
            <person name="Prasad S."/>
            <person name="Manasa B.P."/>
            <person name="Begum Z."/>
            <person name="Singh A."/>
            <person name="Kumar Pinnaka A."/>
        </authorList>
    </citation>
    <scope>NUCLEOTIDE SEQUENCE [LARGE SCALE GENOMIC DNA]</scope>
    <source>
        <strain evidence="1 2">MN12-7</strain>
    </source>
</reference>
<proteinExistence type="predicted"/>
<dbReference type="AlphaFoldDB" id="R9GY74"/>
<gene>
    <name evidence="1" type="ORF">ADIARSV_0099</name>
</gene>
<keyword evidence="2" id="KW-1185">Reference proteome</keyword>
<dbReference type="Proteomes" id="UP000014174">
    <property type="component" value="Unassembled WGS sequence"/>
</dbReference>